<keyword evidence="4 6" id="KW-0274">FAD</keyword>
<dbReference type="InterPro" id="IPR013786">
    <property type="entry name" value="AcylCoA_DH/ox_N"/>
</dbReference>
<dbReference type="InterPro" id="IPR037069">
    <property type="entry name" value="AcylCoA_DH/ox_N_sf"/>
</dbReference>
<dbReference type="Pfam" id="PF02770">
    <property type="entry name" value="Acyl-CoA_dh_M"/>
    <property type="match status" value="1"/>
</dbReference>
<dbReference type="InterPro" id="IPR006091">
    <property type="entry name" value="Acyl-CoA_Oxase/DH_mid-dom"/>
</dbReference>
<dbReference type="AlphaFoldDB" id="A0A258HMW9"/>
<dbReference type="InterPro" id="IPR036250">
    <property type="entry name" value="AcylCo_DH-like_C"/>
</dbReference>
<feature type="domain" description="Acyl-CoA oxidase/dehydrogenase middle" evidence="8">
    <location>
        <begin position="124"/>
        <end position="218"/>
    </location>
</feature>
<evidence type="ECO:0000256" key="6">
    <source>
        <dbReference type="RuleBase" id="RU362125"/>
    </source>
</evidence>
<reference evidence="10 11" key="1">
    <citation type="submission" date="2017-03" db="EMBL/GenBank/DDBJ databases">
        <title>Lifting the veil on microbial sulfur biogeochemistry in mining wastewaters.</title>
        <authorList>
            <person name="Kantor R.S."/>
            <person name="Colenbrander Nelson T."/>
            <person name="Marshall S."/>
            <person name="Bennett D."/>
            <person name="Apte S."/>
            <person name="Camacho D."/>
            <person name="Thomas B.C."/>
            <person name="Warren L.A."/>
            <person name="Banfield J.F."/>
        </authorList>
    </citation>
    <scope>NUCLEOTIDE SEQUENCE [LARGE SCALE GENOMIC DNA]</scope>
    <source>
        <strain evidence="10">32-68-21</strain>
    </source>
</reference>
<dbReference type="Proteomes" id="UP000216147">
    <property type="component" value="Unassembled WGS sequence"/>
</dbReference>
<dbReference type="InterPro" id="IPR009100">
    <property type="entry name" value="AcylCoA_DH/oxidase_NM_dom_sf"/>
</dbReference>
<evidence type="ECO:0000256" key="4">
    <source>
        <dbReference type="ARBA" id="ARBA00022827"/>
    </source>
</evidence>
<sequence>MTTRKVFRDDHEMFRDQVRRFVETEIVPHHAEWERDGIVPKSLWLRAGEEGLLCVTAPEAYGGSGGDFGHSAVLIEELARVNATAVGFTTHSDVAVPYLVNYGTDDQKARWLPRLISGELIAVIAMSEPQIGSDLRGMKTKAVRDGDHYVLSGQKTFITNGINSGLAIVAAKVEGQANPKDITLFCVEEGTPGFEKGKKLEKIGLRGQDTSELFFSDVRVPVENMLGEESGGFTCLMTELAKERLVIGIRAAASLESMLDKTVAYTKDRVVFGKPLFEFQNTRFKLADVKARTQMLRVFIDDCLQQLLDGELTPETAAMAKLTSAELHGQLLDELLQLHGGYGYMSEYDVGRAWVDARVARIYAGTSEIMKEIIARTL</sequence>
<dbReference type="InterPro" id="IPR006089">
    <property type="entry name" value="Acyl-CoA_DH_CS"/>
</dbReference>
<organism evidence="10 11">
    <name type="scientific">Brevundimonas subvibrioides</name>
    <dbReference type="NCBI Taxonomy" id="74313"/>
    <lineage>
        <taxon>Bacteria</taxon>
        <taxon>Pseudomonadati</taxon>
        <taxon>Pseudomonadota</taxon>
        <taxon>Alphaproteobacteria</taxon>
        <taxon>Caulobacterales</taxon>
        <taxon>Caulobacteraceae</taxon>
        <taxon>Brevundimonas</taxon>
    </lineage>
</organism>
<dbReference type="Gene3D" id="1.10.540.10">
    <property type="entry name" value="Acyl-CoA dehydrogenase/oxidase, N-terminal domain"/>
    <property type="match status" value="1"/>
</dbReference>
<protein>
    <submittedName>
        <fullName evidence="10">Acyl-CoA dehydrogenase</fullName>
    </submittedName>
</protein>
<dbReference type="FunFam" id="2.40.110.10:FF:000002">
    <property type="entry name" value="Acyl-CoA dehydrogenase fadE12"/>
    <property type="match status" value="1"/>
</dbReference>
<accession>A0A258HMW9</accession>
<dbReference type="InterPro" id="IPR009075">
    <property type="entry name" value="AcylCo_DH/oxidase_C"/>
</dbReference>
<dbReference type="FunFam" id="1.20.140.10:FF:000001">
    <property type="entry name" value="Acyl-CoA dehydrogenase"/>
    <property type="match status" value="1"/>
</dbReference>
<evidence type="ECO:0000259" key="9">
    <source>
        <dbReference type="Pfam" id="PF02771"/>
    </source>
</evidence>
<dbReference type="SUPFAM" id="SSF56645">
    <property type="entry name" value="Acyl-CoA dehydrogenase NM domain-like"/>
    <property type="match status" value="1"/>
</dbReference>
<comment type="similarity">
    <text evidence="2 6">Belongs to the acyl-CoA dehydrogenase family.</text>
</comment>
<dbReference type="Pfam" id="PF02771">
    <property type="entry name" value="Acyl-CoA_dh_N"/>
    <property type="match status" value="1"/>
</dbReference>
<keyword evidence="5 6" id="KW-0560">Oxidoreductase</keyword>
<name>A0A258HMW9_9CAUL</name>
<dbReference type="InterPro" id="IPR046373">
    <property type="entry name" value="Acyl-CoA_Oxase/DH_mid-dom_sf"/>
</dbReference>
<gene>
    <name evidence="10" type="ORF">B7Y86_05900</name>
</gene>
<dbReference type="GO" id="GO:0003995">
    <property type="term" value="F:acyl-CoA dehydrogenase activity"/>
    <property type="evidence" value="ECO:0007669"/>
    <property type="project" value="InterPro"/>
</dbReference>
<feature type="domain" description="Acyl-CoA dehydrogenase/oxidase C-terminal" evidence="7">
    <location>
        <begin position="231"/>
        <end position="377"/>
    </location>
</feature>
<proteinExistence type="inferred from homology"/>
<dbReference type="PANTHER" id="PTHR43884">
    <property type="entry name" value="ACYL-COA DEHYDROGENASE"/>
    <property type="match status" value="1"/>
</dbReference>
<evidence type="ECO:0000256" key="3">
    <source>
        <dbReference type="ARBA" id="ARBA00022630"/>
    </source>
</evidence>
<evidence type="ECO:0000313" key="10">
    <source>
        <dbReference type="EMBL" id="OYX57663.1"/>
    </source>
</evidence>
<feature type="domain" description="Acyl-CoA dehydrogenase/oxidase N-terminal" evidence="9">
    <location>
        <begin position="9"/>
        <end position="119"/>
    </location>
</feature>
<evidence type="ECO:0000256" key="2">
    <source>
        <dbReference type="ARBA" id="ARBA00009347"/>
    </source>
</evidence>
<evidence type="ECO:0000256" key="1">
    <source>
        <dbReference type="ARBA" id="ARBA00001974"/>
    </source>
</evidence>
<dbReference type="Gene3D" id="1.20.140.10">
    <property type="entry name" value="Butyryl-CoA Dehydrogenase, subunit A, domain 3"/>
    <property type="match status" value="1"/>
</dbReference>
<dbReference type="Gene3D" id="2.40.110.10">
    <property type="entry name" value="Butyryl-CoA Dehydrogenase, subunit A, domain 2"/>
    <property type="match status" value="1"/>
</dbReference>
<keyword evidence="3 6" id="KW-0285">Flavoprotein</keyword>
<comment type="caution">
    <text evidence="10">The sequence shown here is derived from an EMBL/GenBank/DDBJ whole genome shotgun (WGS) entry which is preliminary data.</text>
</comment>
<evidence type="ECO:0000259" key="8">
    <source>
        <dbReference type="Pfam" id="PF02770"/>
    </source>
</evidence>
<dbReference type="GO" id="GO:0050660">
    <property type="term" value="F:flavin adenine dinucleotide binding"/>
    <property type="evidence" value="ECO:0007669"/>
    <property type="project" value="InterPro"/>
</dbReference>
<dbReference type="Pfam" id="PF00441">
    <property type="entry name" value="Acyl-CoA_dh_1"/>
    <property type="match status" value="1"/>
</dbReference>
<evidence type="ECO:0000256" key="5">
    <source>
        <dbReference type="ARBA" id="ARBA00023002"/>
    </source>
</evidence>
<dbReference type="PROSITE" id="PS00073">
    <property type="entry name" value="ACYL_COA_DH_2"/>
    <property type="match status" value="1"/>
</dbReference>
<dbReference type="EMBL" id="NCEQ01000005">
    <property type="protein sequence ID" value="OYX57663.1"/>
    <property type="molecule type" value="Genomic_DNA"/>
</dbReference>
<comment type="cofactor">
    <cofactor evidence="1 6">
        <name>FAD</name>
        <dbReference type="ChEBI" id="CHEBI:57692"/>
    </cofactor>
</comment>
<dbReference type="PANTHER" id="PTHR43884:SF12">
    <property type="entry name" value="ISOVALERYL-COA DEHYDROGENASE, MITOCHONDRIAL-RELATED"/>
    <property type="match status" value="1"/>
</dbReference>
<dbReference type="SUPFAM" id="SSF47203">
    <property type="entry name" value="Acyl-CoA dehydrogenase C-terminal domain-like"/>
    <property type="match status" value="1"/>
</dbReference>
<dbReference type="FunFam" id="1.10.540.10:FF:000009">
    <property type="entry name" value="Probable acyl-CoA dehydrogenase"/>
    <property type="match status" value="1"/>
</dbReference>
<evidence type="ECO:0000313" key="11">
    <source>
        <dbReference type="Proteomes" id="UP000216147"/>
    </source>
</evidence>
<evidence type="ECO:0000259" key="7">
    <source>
        <dbReference type="Pfam" id="PF00441"/>
    </source>
</evidence>